<evidence type="ECO:0000256" key="6">
    <source>
        <dbReference type="RuleBase" id="RU003858"/>
    </source>
</evidence>
<dbReference type="SMART" id="SM00503">
    <property type="entry name" value="SynN"/>
    <property type="match status" value="1"/>
</dbReference>
<dbReference type="SMART" id="SM00397">
    <property type="entry name" value="t_SNARE"/>
    <property type="match status" value="1"/>
</dbReference>
<evidence type="ECO:0000259" key="9">
    <source>
        <dbReference type="PROSITE" id="PS50192"/>
    </source>
</evidence>
<dbReference type="InterPro" id="IPR006011">
    <property type="entry name" value="Syntaxin_N"/>
</dbReference>
<dbReference type="Proteomes" id="UP000318582">
    <property type="component" value="Unassembled WGS sequence"/>
</dbReference>
<dbReference type="PROSITE" id="PS00914">
    <property type="entry name" value="SYNTAXIN"/>
    <property type="match status" value="1"/>
</dbReference>
<dbReference type="InterPro" id="IPR006012">
    <property type="entry name" value="Syntaxin/epimorphin_CS"/>
</dbReference>
<evidence type="ECO:0000256" key="5">
    <source>
        <dbReference type="ARBA" id="ARBA00023136"/>
    </source>
</evidence>
<evidence type="ECO:0000256" key="1">
    <source>
        <dbReference type="ARBA" id="ARBA00004211"/>
    </source>
</evidence>
<evidence type="ECO:0000256" key="8">
    <source>
        <dbReference type="SAM" id="Phobius"/>
    </source>
</evidence>
<dbReference type="GO" id="GO:0006886">
    <property type="term" value="P:intracellular protein transport"/>
    <property type="evidence" value="ECO:0007669"/>
    <property type="project" value="InterPro"/>
</dbReference>
<dbReference type="GO" id="GO:0005886">
    <property type="term" value="C:plasma membrane"/>
    <property type="evidence" value="ECO:0007669"/>
    <property type="project" value="TreeGrafter"/>
</dbReference>
<accession>A0A507E8V7</accession>
<dbReference type="InterPro" id="IPR010989">
    <property type="entry name" value="SNARE"/>
</dbReference>
<reference evidence="10 11" key="1">
    <citation type="journal article" date="2019" name="Sci. Rep.">
        <title>Comparative genomics of chytrid fungi reveal insights into the obligate biotrophic and pathogenic lifestyle of Synchytrium endobioticum.</title>
        <authorList>
            <person name="van de Vossenberg B.T.L.H."/>
            <person name="Warris S."/>
            <person name="Nguyen H.D.T."/>
            <person name="van Gent-Pelzer M.P.E."/>
            <person name="Joly D.L."/>
            <person name="van de Geest H.C."/>
            <person name="Bonants P.J.M."/>
            <person name="Smith D.S."/>
            <person name="Levesque C.A."/>
            <person name="van der Lee T.A.J."/>
        </authorList>
    </citation>
    <scope>NUCLEOTIDE SEQUENCE [LARGE SCALE GENOMIC DNA]</scope>
    <source>
        <strain evidence="10 11">CBS 809.83</strain>
    </source>
</reference>
<dbReference type="PANTHER" id="PTHR19957:SF307">
    <property type="entry name" value="PROTEIN SSO1-RELATED"/>
    <property type="match status" value="1"/>
</dbReference>
<dbReference type="InterPro" id="IPR000727">
    <property type="entry name" value="T_SNARE_dom"/>
</dbReference>
<feature type="domain" description="T-SNARE coiled-coil homology" evidence="9">
    <location>
        <begin position="191"/>
        <end position="253"/>
    </location>
</feature>
<protein>
    <recommendedName>
        <fullName evidence="9">t-SNARE coiled-coil homology domain-containing protein</fullName>
    </recommendedName>
</protein>
<feature type="compositionally biased region" description="Pro residues" evidence="7">
    <location>
        <begin position="300"/>
        <end position="319"/>
    </location>
</feature>
<evidence type="ECO:0000313" key="10">
    <source>
        <dbReference type="EMBL" id="TPX59827.1"/>
    </source>
</evidence>
<feature type="region of interest" description="Disordered" evidence="7">
    <location>
        <begin position="294"/>
        <end position="319"/>
    </location>
</feature>
<dbReference type="CDD" id="cd15849">
    <property type="entry name" value="SNARE_Sso1"/>
    <property type="match status" value="1"/>
</dbReference>
<feature type="transmembrane region" description="Helical" evidence="8">
    <location>
        <begin position="265"/>
        <end position="284"/>
    </location>
</feature>
<organism evidence="10 11">
    <name type="scientific">Powellomyces hirtus</name>
    <dbReference type="NCBI Taxonomy" id="109895"/>
    <lineage>
        <taxon>Eukaryota</taxon>
        <taxon>Fungi</taxon>
        <taxon>Fungi incertae sedis</taxon>
        <taxon>Chytridiomycota</taxon>
        <taxon>Chytridiomycota incertae sedis</taxon>
        <taxon>Chytridiomycetes</taxon>
        <taxon>Spizellomycetales</taxon>
        <taxon>Powellomycetaceae</taxon>
        <taxon>Powellomyces</taxon>
    </lineage>
</organism>
<dbReference type="Gene3D" id="1.20.58.70">
    <property type="match status" value="1"/>
</dbReference>
<dbReference type="GO" id="GO:0006887">
    <property type="term" value="P:exocytosis"/>
    <property type="evidence" value="ECO:0007669"/>
    <property type="project" value="TreeGrafter"/>
</dbReference>
<keyword evidence="5 8" id="KW-0472">Membrane</keyword>
<evidence type="ECO:0000313" key="11">
    <source>
        <dbReference type="Proteomes" id="UP000318582"/>
    </source>
</evidence>
<dbReference type="STRING" id="109895.A0A507E8V7"/>
<name>A0A507E8V7_9FUNG</name>
<evidence type="ECO:0000256" key="2">
    <source>
        <dbReference type="ARBA" id="ARBA00009063"/>
    </source>
</evidence>
<dbReference type="GO" id="GO:0031201">
    <property type="term" value="C:SNARE complex"/>
    <property type="evidence" value="ECO:0007669"/>
    <property type="project" value="TreeGrafter"/>
</dbReference>
<keyword evidence="11" id="KW-1185">Reference proteome</keyword>
<dbReference type="Pfam" id="PF00804">
    <property type="entry name" value="Syntaxin"/>
    <property type="match status" value="1"/>
</dbReference>
<dbReference type="SUPFAM" id="SSF47661">
    <property type="entry name" value="t-snare proteins"/>
    <property type="match status" value="1"/>
</dbReference>
<dbReference type="GO" id="GO:0006906">
    <property type="term" value="P:vesicle fusion"/>
    <property type="evidence" value="ECO:0007669"/>
    <property type="project" value="TreeGrafter"/>
</dbReference>
<keyword evidence="4 8" id="KW-1133">Transmembrane helix</keyword>
<feature type="region of interest" description="Disordered" evidence="7">
    <location>
        <begin position="1"/>
        <end position="20"/>
    </location>
</feature>
<evidence type="ECO:0000256" key="7">
    <source>
        <dbReference type="SAM" id="MobiDB-lite"/>
    </source>
</evidence>
<comment type="caution">
    <text evidence="10">The sequence shown here is derived from an EMBL/GenBank/DDBJ whole genome shotgun (WGS) entry which is preliminary data.</text>
</comment>
<comment type="subcellular location">
    <subcellularLocation>
        <location evidence="1">Membrane</location>
        <topology evidence="1">Single-pass type IV membrane protein</topology>
    </subcellularLocation>
</comment>
<dbReference type="Pfam" id="PF05739">
    <property type="entry name" value="SNARE"/>
    <property type="match status" value="1"/>
</dbReference>
<dbReference type="GO" id="GO:0012505">
    <property type="term" value="C:endomembrane system"/>
    <property type="evidence" value="ECO:0007669"/>
    <property type="project" value="TreeGrafter"/>
</dbReference>
<evidence type="ECO:0000256" key="3">
    <source>
        <dbReference type="ARBA" id="ARBA00022692"/>
    </source>
</evidence>
<dbReference type="GO" id="GO:0000149">
    <property type="term" value="F:SNARE binding"/>
    <property type="evidence" value="ECO:0007669"/>
    <property type="project" value="TreeGrafter"/>
</dbReference>
<sequence>MVSVDRLASLQSKPQATANDMEMGSVHTLNSSSLDQFLHQAETIQRAISRISRNTGEIRTLHQKALFETSAQSVSMQQVDRLTDDTSDLIQDTRQQIKSLSSIPVSSSTDAQVHSTQQKSLASKLMTAAREFQAVQQDAQQAYRGQMARQYQIAHPGATPAQIDNAVENTNGQIFQQELLASRVGEQRHALHAVQTRHEELVKIERSIGELFTLFQDMQALLDTQQVQIDTIEQHVETTDVHVQQGSQQMTKAIRSAKSSRKLKWILTCIVAVILIILLVVLLLKLGVFESKGNDTAAQPTPPPLPPAPTPAPSPLAKR</sequence>
<dbReference type="InterPro" id="IPR045242">
    <property type="entry name" value="Syntaxin"/>
</dbReference>
<evidence type="ECO:0000256" key="4">
    <source>
        <dbReference type="ARBA" id="ARBA00022989"/>
    </source>
</evidence>
<dbReference type="EMBL" id="QEAQ01000021">
    <property type="protein sequence ID" value="TPX59827.1"/>
    <property type="molecule type" value="Genomic_DNA"/>
</dbReference>
<feature type="compositionally biased region" description="Polar residues" evidence="7">
    <location>
        <begin position="9"/>
        <end position="18"/>
    </location>
</feature>
<comment type="similarity">
    <text evidence="2 6">Belongs to the syntaxin family.</text>
</comment>
<dbReference type="PROSITE" id="PS50192">
    <property type="entry name" value="T_SNARE"/>
    <property type="match status" value="1"/>
</dbReference>
<gene>
    <name evidence="10" type="ORF">PhCBS80983_g02211</name>
</gene>
<dbReference type="AlphaFoldDB" id="A0A507E8V7"/>
<proteinExistence type="inferred from homology"/>
<keyword evidence="3 8" id="KW-0812">Transmembrane</keyword>
<dbReference type="PANTHER" id="PTHR19957">
    <property type="entry name" value="SYNTAXIN"/>
    <property type="match status" value="1"/>
</dbReference>
<dbReference type="GO" id="GO:0048278">
    <property type="term" value="P:vesicle docking"/>
    <property type="evidence" value="ECO:0007669"/>
    <property type="project" value="TreeGrafter"/>
</dbReference>
<dbReference type="GO" id="GO:0005484">
    <property type="term" value="F:SNAP receptor activity"/>
    <property type="evidence" value="ECO:0007669"/>
    <property type="project" value="InterPro"/>
</dbReference>